<feature type="compositionally biased region" description="Basic and acidic residues" evidence="1">
    <location>
        <begin position="128"/>
        <end position="137"/>
    </location>
</feature>
<gene>
    <name evidence="3" type="ORF">V1478_016388</name>
</gene>
<comment type="caution">
    <text evidence="3">The sequence shown here is derived from an EMBL/GenBank/DDBJ whole genome shotgun (WGS) entry which is preliminary data.</text>
</comment>
<evidence type="ECO:0000256" key="2">
    <source>
        <dbReference type="SAM" id="Phobius"/>
    </source>
</evidence>
<sequence>MFYYSFEKITNTLESTTKLVYAMGVPFVHTIHHANVFGIEVVEEGQRPNHDVCFLDDDDDYDEDLILLPLVMVLLVTPDIDMVVMAAMAVAVVVVEMLVAMMVVAVVPAVPSDGPAQYLSGAAIAKPRRSEEERCDTTNRPPTMATATPLPSATDNNFDI</sequence>
<keyword evidence="4" id="KW-1185">Reference proteome</keyword>
<keyword evidence="2" id="KW-0472">Membrane</keyword>
<organism evidence="3 4">
    <name type="scientific">Vespula squamosa</name>
    <name type="common">Southern yellow jacket</name>
    <name type="synonym">Wasp</name>
    <dbReference type="NCBI Taxonomy" id="30214"/>
    <lineage>
        <taxon>Eukaryota</taxon>
        <taxon>Metazoa</taxon>
        <taxon>Ecdysozoa</taxon>
        <taxon>Arthropoda</taxon>
        <taxon>Hexapoda</taxon>
        <taxon>Insecta</taxon>
        <taxon>Pterygota</taxon>
        <taxon>Neoptera</taxon>
        <taxon>Endopterygota</taxon>
        <taxon>Hymenoptera</taxon>
        <taxon>Apocrita</taxon>
        <taxon>Aculeata</taxon>
        <taxon>Vespoidea</taxon>
        <taxon>Vespidae</taxon>
        <taxon>Vespinae</taxon>
        <taxon>Vespula</taxon>
    </lineage>
</organism>
<name>A0ABD1ZZN9_VESSQ</name>
<evidence type="ECO:0000313" key="4">
    <source>
        <dbReference type="Proteomes" id="UP001607302"/>
    </source>
</evidence>
<evidence type="ECO:0000256" key="1">
    <source>
        <dbReference type="SAM" id="MobiDB-lite"/>
    </source>
</evidence>
<feature type="region of interest" description="Disordered" evidence="1">
    <location>
        <begin position="127"/>
        <end position="160"/>
    </location>
</feature>
<proteinExistence type="predicted"/>
<keyword evidence="2" id="KW-0812">Transmembrane</keyword>
<dbReference type="Proteomes" id="UP001607302">
    <property type="component" value="Unassembled WGS sequence"/>
</dbReference>
<feature type="compositionally biased region" description="Polar residues" evidence="1">
    <location>
        <begin position="138"/>
        <end position="160"/>
    </location>
</feature>
<evidence type="ECO:0000313" key="3">
    <source>
        <dbReference type="EMBL" id="KAL2713831.1"/>
    </source>
</evidence>
<feature type="transmembrane region" description="Helical" evidence="2">
    <location>
        <begin position="82"/>
        <end position="110"/>
    </location>
</feature>
<reference evidence="3 4" key="1">
    <citation type="journal article" date="2024" name="Ann. Entomol. Soc. Am.">
        <title>Genomic analyses of the southern and eastern yellowjacket wasps (Hymenoptera: Vespidae) reveal evolutionary signatures of social life.</title>
        <authorList>
            <person name="Catto M.A."/>
            <person name="Caine P.B."/>
            <person name="Orr S.E."/>
            <person name="Hunt B.G."/>
            <person name="Goodisman M.A.D."/>
        </authorList>
    </citation>
    <scope>NUCLEOTIDE SEQUENCE [LARGE SCALE GENOMIC DNA]</scope>
    <source>
        <strain evidence="3">233</strain>
        <tissue evidence="3">Head and thorax</tissue>
    </source>
</reference>
<keyword evidence="2" id="KW-1133">Transmembrane helix</keyword>
<dbReference type="EMBL" id="JAUDFV010000157">
    <property type="protein sequence ID" value="KAL2713831.1"/>
    <property type="molecule type" value="Genomic_DNA"/>
</dbReference>
<protein>
    <submittedName>
        <fullName evidence="3">Uncharacterized protein</fullName>
    </submittedName>
</protein>
<accession>A0ABD1ZZN9</accession>
<dbReference type="AlphaFoldDB" id="A0ABD1ZZN9"/>